<protein>
    <recommendedName>
        <fullName evidence="5">Cyclic nucleotide-binding domain-containing protein</fullName>
    </recommendedName>
</protein>
<proteinExistence type="predicted"/>
<evidence type="ECO:0008006" key="5">
    <source>
        <dbReference type="Google" id="ProtNLM"/>
    </source>
</evidence>
<accession>A0A812NZM3</accession>
<evidence type="ECO:0000256" key="1">
    <source>
        <dbReference type="SAM" id="Coils"/>
    </source>
</evidence>
<dbReference type="EMBL" id="CAJNIZ010011079">
    <property type="protein sequence ID" value="CAE7310991.1"/>
    <property type="molecule type" value="Genomic_DNA"/>
</dbReference>
<sequence>MHSFRYVINAPSPPRVAPDNAGELLADISINILCLMVLGTALSNISSTLIELRAMNEERARQRREIRLYLSRQNTPFELITRIMKFVDYRLDKVSSIGFDDGLISKTLQQELYINQRSSFVIQIPVLSLCQAVFPEVFAEICATLQRHVFERQEAVFTANSWAARMDITSGGSFLLKVAGRGPQTVQGVKWFSEACLYIKGLLHEGTLLAKTFAETYSLEGDGLVRCLRMSPGCSRMYIEYAKDFVAYMQQSEEPLAQETQIQAAEHACVRNGIFQELYPDPRTLFINIDIRELFRGDDDEDEEQEEASQAFFSSVSEPS</sequence>
<name>A0A812NZM3_SYMPI</name>
<dbReference type="InterPro" id="IPR018490">
    <property type="entry name" value="cNMP-bd_dom_sf"/>
</dbReference>
<dbReference type="Proteomes" id="UP000649617">
    <property type="component" value="Unassembled WGS sequence"/>
</dbReference>
<dbReference type="OrthoDB" id="441652at2759"/>
<dbReference type="AlphaFoldDB" id="A0A812NZM3"/>
<reference evidence="3" key="1">
    <citation type="submission" date="2021-02" db="EMBL/GenBank/DDBJ databases">
        <authorList>
            <person name="Dougan E. K."/>
            <person name="Rhodes N."/>
            <person name="Thang M."/>
            <person name="Chan C."/>
        </authorList>
    </citation>
    <scope>NUCLEOTIDE SEQUENCE</scope>
</reference>
<evidence type="ECO:0000313" key="4">
    <source>
        <dbReference type="Proteomes" id="UP000649617"/>
    </source>
</evidence>
<evidence type="ECO:0000256" key="2">
    <source>
        <dbReference type="SAM" id="MobiDB-lite"/>
    </source>
</evidence>
<gene>
    <name evidence="3" type="ORF">SPIL2461_LOCUS7039</name>
</gene>
<comment type="caution">
    <text evidence="3">The sequence shown here is derived from an EMBL/GenBank/DDBJ whole genome shotgun (WGS) entry which is preliminary data.</text>
</comment>
<feature type="region of interest" description="Disordered" evidence="2">
    <location>
        <begin position="298"/>
        <end position="320"/>
    </location>
</feature>
<dbReference type="SUPFAM" id="SSF51206">
    <property type="entry name" value="cAMP-binding domain-like"/>
    <property type="match status" value="1"/>
</dbReference>
<feature type="coiled-coil region" evidence="1">
    <location>
        <begin position="45"/>
        <end position="72"/>
    </location>
</feature>
<keyword evidence="1" id="KW-0175">Coiled coil</keyword>
<evidence type="ECO:0000313" key="3">
    <source>
        <dbReference type="EMBL" id="CAE7310991.1"/>
    </source>
</evidence>
<keyword evidence="4" id="KW-1185">Reference proteome</keyword>
<organism evidence="3 4">
    <name type="scientific">Symbiodinium pilosum</name>
    <name type="common">Dinoflagellate</name>
    <dbReference type="NCBI Taxonomy" id="2952"/>
    <lineage>
        <taxon>Eukaryota</taxon>
        <taxon>Sar</taxon>
        <taxon>Alveolata</taxon>
        <taxon>Dinophyceae</taxon>
        <taxon>Suessiales</taxon>
        <taxon>Symbiodiniaceae</taxon>
        <taxon>Symbiodinium</taxon>
    </lineage>
</organism>
<feature type="compositionally biased region" description="Acidic residues" evidence="2">
    <location>
        <begin position="298"/>
        <end position="307"/>
    </location>
</feature>